<evidence type="ECO:0000313" key="5">
    <source>
        <dbReference type="EMBL" id="MXO66529.1"/>
    </source>
</evidence>
<proteinExistence type="inferred from homology"/>
<dbReference type="EMBL" id="WTYT01000005">
    <property type="protein sequence ID" value="MXO66529.1"/>
    <property type="molecule type" value="Genomic_DNA"/>
</dbReference>
<feature type="transmembrane region" description="Helical" evidence="4">
    <location>
        <begin position="155"/>
        <end position="178"/>
    </location>
</feature>
<dbReference type="RefSeq" id="WP_160736968.1">
    <property type="nucleotide sequence ID" value="NZ_WTYT01000005.1"/>
</dbReference>
<dbReference type="PANTHER" id="PTHR21013:SF10">
    <property type="entry name" value="ATP SYNTHASE MITOCHONDRIAL F1 COMPLEX ASSEMBLY FACTOR 2"/>
    <property type="match status" value="1"/>
</dbReference>
<dbReference type="InterPro" id="IPR042272">
    <property type="entry name" value="ATP12_ATP_synth-F1-assembly_N"/>
</dbReference>
<dbReference type="OrthoDB" id="9797825at2"/>
<comment type="caution">
    <text evidence="5">The sequence shown here is derived from an EMBL/GenBank/DDBJ whole genome shotgun (WGS) entry which is preliminary data.</text>
</comment>
<keyword evidence="4" id="KW-1133">Transmembrane helix</keyword>
<accession>A0A6I4T7T5</accession>
<comment type="similarity">
    <text evidence="1">Belongs to the ATP12 family.</text>
</comment>
<dbReference type="InterPro" id="IPR023335">
    <property type="entry name" value="ATP12_ortho_dom_sf"/>
</dbReference>
<dbReference type="Gene3D" id="3.30.2180.10">
    <property type="entry name" value="ATP12-like"/>
    <property type="match status" value="1"/>
</dbReference>
<keyword evidence="3" id="KW-0143">Chaperone</keyword>
<dbReference type="InterPro" id="IPR011419">
    <property type="entry name" value="ATP12_ATP_synth-F1-assembly"/>
</dbReference>
<dbReference type="PANTHER" id="PTHR21013">
    <property type="entry name" value="ATP SYNTHASE MITOCHONDRIAL F1 COMPLEX ASSEMBLY FACTOR 2/ATP12 PROTEIN, MITOCHONDRIAL PRECURSOR"/>
    <property type="match status" value="1"/>
</dbReference>
<dbReference type="GO" id="GO:0043461">
    <property type="term" value="P:proton-transporting ATP synthase complex assembly"/>
    <property type="evidence" value="ECO:0007669"/>
    <property type="project" value="InterPro"/>
</dbReference>
<evidence type="ECO:0000256" key="1">
    <source>
        <dbReference type="ARBA" id="ARBA00008231"/>
    </source>
</evidence>
<protein>
    <submittedName>
        <fullName evidence="5">Molecular chaperone</fullName>
    </submittedName>
</protein>
<sequence>MKRFYKNVSVAPLEGGYQILLDDRGLKTVGGAPQIVPSESLAEAMAAEWAAQGDEVDTGSLFLRDLVDFAIDQIGSDHAAHVDQLLAFGETDTLCYQAAPDEPFFQRQQDLWEPVLTRLENRHDIRFELISGIIHRPQPAATLATLRAKLEQQDAFTMAGLLTLASLAASLTIALTALEGGHDPATLYAISNAEEDWQAEQWGWDAEAEDIRQKRLDAFTQAMHYLEMLRS</sequence>
<evidence type="ECO:0000256" key="2">
    <source>
        <dbReference type="ARBA" id="ARBA00022946"/>
    </source>
</evidence>
<dbReference type="SUPFAM" id="SSF160909">
    <property type="entry name" value="ATP12-like"/>
    <property type="match status" value="1"/>
</dbReference>
<dbReference type="Pfam" id="PF07542">
    <property type="entry name" value="ATP12"/>
    <property type="match status" value="1"/>
</dbReference>
<keyword evidence="6" id="KW-1185">Reference proteome</keyword>
<dbReference type="Proteomes" id="UP000438476">
    <property type="component" value="Unassembled WGS sequence"/>
</dbReference>
<evidence type="ECO:0000313" key="6">
    <source>
        <dbReference type="Proteomes" id="UP000438476"/>
    </source>
</evidence>
<name>A0A6I4T7T5_9SPHN</name>
<reference evidence="5 6" key="1">
    <citation type="submission" date="2019-12" db="EMBL/GenBank/DDBJ databases">
        <title>Genomic-based taxomic classification of the family Erythrobacteraceae.</title>
        <authorList>
            <person name="Xu L."/>
        </authorList>
    </citation>
    <scope>NUCLEOTIDE SEQUENCE [LARGE SCALE GENOMIC DNA]</scope>
    <source>
        <strain evidence="5 6">LMG 29518</strain>
    </source>
</reference>
<keyword evidence="4" id="KW-0472">Membrane</keyword>
<keyword evidence="2" id="KW-0809">Transit peptide</keyword>
<organism evidence="5 6">
    <name type="scientific">Altericroceibacterium endophyticum</name>
    <dbReference type="NCBI Taxonomy" id="1808508"/>
    <lineage>
        <taxon>Bacteria</taxon>
        <taxon>Pseudomonadati</taxon>
        <taxon>Pseudomonadota</taxon>
        <taxon>Alphaproteobacteria</taxon>
        <taxon>Sphingomonadales</taxon>
        <taxon>Erythrobacteraceae</taxon>
        <taxon>Altericroceibacterium</taxon>
    </lineage>
</organism>
<keyword evidence="4" id="KW-0812">Transmembrane</keyword>
<gene>
    <name evidence="5" type="ORF">GRI91_12235</name>
</gene>
<evidence type="ECO:0000256" key="3">
    <source>
        <dbReference type="ARBA" id="ARBA00023186"/>
    </source>
</evidence>
<evidence type="ECO:0000256" key="4">
    <source>
        <dbReference type="SAM" id="Phobius"/>
    </source>
</evidence>
<dbReference type="AlphaFoldDB" id="A0A6I4T7T5"/>
<dbReference type="Gene3D" id="1.10.3580.10">
    <property type="entry name" value="ATP12 ATPase"/>
    <property type="match status" value="1"/>
</dbReference>